<evidence type="ECO:0000313" key="7">
    <source>
        <dbReference type="EMBL" id="MBO0905065.1"/>
    </source>
</evidence>
<keyword evidence="8" id="KW-1185">Reference proteome</keyword>
<proteinExistence type="predicted"/>
<evidence type="ECO:0000313" key="8">
    <source>
        <dbReference type="Proteomes" id="UP000664288"/>
    </source>
</evidence>
<keyword evidence="5" id="KW-0732">Signal</keyword>
<evidence type="ECO:0000256" key="5">
    <source>
        <dbReference type="SAM" id="SignalP"/>
    </source>
</evidence>
<evidence type="ECO:0000256" key="2">
    <source>
        <dbReference type="ARBA" id="ARBA00022723"/>
    </source>
</evidence>
<dbReference type="PROSITE" id="PS51007">
    <property type="entry name" value="CYTC"/>
    <property type="match status" value="2"/>
</dbReference>
<dbReference type="Gene3D" id="1.10.760.10">
    <property type="entry name" value="Cytochrome c-like domain"/>
    <property type="match status" value="1"/>
</dbReference>
<evidence type="ECO:0000256" key="4">
    <source>
        <dbReference type="PROSITE-ProRule" id="PRU00433"/>
    </source>
</evidence>
<keyword evidence="2 4" id="KW-0479">Metal-binding</keyword>
<name>A0ABS3J7E5_9HYPH</name>
<feature type="domain" description="Cytochrome c" evidence="6">
    <location>
        <begin position="40"/>
        <end position="148"/>
    </location>
</feature>
<accession>A0ABS3J7E5</accession>
<dbReference type="InterPro" id="IPR009056">
    <property type="entry name" value="Cyt_c-like_dom"/>
</dbReference>
<feature type="chain" id="PRO_5047093666" evidence="5">
    <location>
        <begin position="24"/>
        <end position="320"/>
    </location>
</feature>
<sequence length="320" mass="33237">MLRKILIGAIVLVVVAAGAAAYAARPDRLDPGRIAAEGSGDAARGERIFWAGGCVSCHASKKAKGDDRLKLGGGDPLVTKFGTFHAPNISPDPDDGIGSWSLADFANALQRGVDPEGNHLYPAFPYTSYVRMKKEDVADLFAFLKTLPPVKGKAPENELGFPFNIRPALGLWKLVFLGDGAPVIDLPGDASDAAHAGRYLVEGPGHCGECHTPRSFGGAGGLETDQWLAGAPAPEGKGSVPNITPSKAGIGSWSASDITYFLESGFTPDYDSVGGSMVEVQENIARLPASDREAIAAYLKAVPPQGEDAAATAAPATKAD</sequence>
<keyword evidence="3 4" id="KW-0408">Iron</keyword>
<dbReference type="EMBL" id="JAFMPY010000017">
    <property type="protein sequence ID" value="MBO0905065.1"/>
    <property type="molecule type" value="Genomic_DNA"/>
</dbReference>
<dbReference type="Pfam" id="PF00034">
    <property type="entry name" value="Cytochrom_C"/>
    <property type="match status" value="1"/>
</dbReference>
<dbReference type="SUPFAM" id="SSF46626">
    <property type="entry name" value="Cytochrome c"/>
    <property type="match status" value="2"/>
</dbReference>
<dbReference type="Proteomes" id="UP000664288">
    <property type="component" value="Unassembled WGS sequence"/>
</dbReference>
<keyword evidence="1 4" id="KW-0349">Heme</keyword>
<organism evidence="7 8">
    <name type="scientific">Jiella sonneratiae</name>
    <dbReference type="NCBI Taxonomy" id="2816856"/>
    <lineage>
        <taxon>Bacteria</taxon>
        <taxon>Pseudomonadati</taxon>
        <taxon>Pseudomonadota</taxon>
        <taxon>Alphaproteobacteria</taxon>
        <taxon>Hyphomicrobiales</taxon>
        <taxon>Aurantimonadaceae</taxon>
        <taxon>Jiella</taxon>
    </lineage>
</organism>
<dbReference type="RefSeq" id="WP_207351706.1">
    <property type="nucleotide sequence ID" value="NZ_JAFMPY010000017.1"/>
</dbReference>
<dbReference type="PANTHER" id="PTHR35008">
    <property type="entry name" value="BLL4482 PROTEIN-RELATED"/>
    <property type="match status" value="1"/>
</dbReference>
<comment type="caution">
    <text evidence="7">The sequence shown here is derived from an EMBL/GenBank/DDBJ whole genome shotgun (WGS) entry which is preliminary data.</text>
</comment>
<protein>
    <submittedName>
        <fullName evidence="7">Cytochrome c</fullName>
    </submittedName>
</protein>
<evidence type="ECO:0000256" key="1">
    <source>
        <dbReference type="ARBA" id="ARBA00022617"/>
    </source>
</evidence>
<feature type="signal peptide" evidence="5">
    <location>
        <begin position="1"/>
        <end position="23"/>
    </location>
</feature>
<dbReference type="InterPro" id="IPR051459">
    <property type="entry name" value="Cytochrome_c-type_DH"/>
</dbReference>
<feature type="domain" description="Cytochrome c" evidence="6">
    <location>
        <begin position="192"/>
        <end position="303"/>
    </location>
</feature>
<dbReference type="InterPro" id="IPR036909">
    <property type="entry name" value="Cyt_c-like_dom_sf"/>
</dbReference>
<reference evidence="7 8" key="1">
    <citation type="submission" date="2021-03" db="EMBL/GenBank/DDBJ databases">
        <title>Whole genome sequence of Jiella sp. MQZ13P-4.</title>
        <authorList>
            <person name="Tuo L."/>
        </authorList>
    </citation>
    <scope>NUCLEOTIDE SEQUENCE [LARGE SCALE GENOMIC DNA]</scope>
    <source>
        <strain evidence="7 8">MQZ13P-4</strain>
    </source>
</reference>
<evidence type="ECO:0000256" key="3">
    <source>
        <dbReference type="ARBA" id="ARBA00023004"/>
    </source>
</evidence>
<dbReference type="PANTHER" id="PTHR35008:SF8">
    <property type="entry name" value="ALCOHOL DEHYDROGENASE CYTOCHROME C SUBUNIT"/>
    <property type="match status" value="1"/>
</dbReference>
<evidence type="ECO:0000259" key="6">
    <source>
        <dbReference type="PROSITE" id="PS51007"/>
    </source>
</evidence>
<gene>
    <name evidence="7" type="ORF">J1C47_15580</name>
</gene>